<evidence type="ECO:0000313" key="2">
    <source>
        <dbReference type="EMBL" id="CCM74815.1"/>
    </source>
</evidence>
<proteinExistence type="predicted"/>
<dbReference type="AlphaFoldDB" id="K0PTW5"/>
<keyword evidence="3" id="KW-1185">Reference proteome</keyword>
<dbReference type="EMBL" id="CANI01000008">
    <property type="protein sequence ID" value="CCM74815.1"/>
    <property type="molecule type" value="Genomic_DNA"/>
</dbReference>
<dbReference type="InterPro" id="IPR004843">
    <property type="entry name" value="Calcineurin-like_PHP"/>
</dbReference>
<evidence type="ECO:0000259" key="1">
    <source>
        <dbReference type="Pfam" id="PF00149"/>
    </source>
</evidence>
<dbReference type="PANTHER" id="PTHR16509:SF1">
    <property type="entry name" value="MANGANESE-DEPENDENT ADP-RIBOSE_CDP-ALCOHOL DIPHOSPHATASE"/>
    <property type="match status" value="1"/>
</dbReference>
<feature type="domain" description="Calcineurin-like phosphoesterase" evidence="1">
    <location>
        <begin position="10"/>
        <end position="231"/>
    </location>
</feature>
<dbReference type="GO" id="GO:0016787">
    <property type="term" value="F:hydrolase activity"/>
    <property type="evidence" value="ECO:0007669"/>
    <property type="project" value="InterPro"/>
</dbReference>
<organism evidence="2 3">
    <name type="scientific">Rhizobium mesoamericanum STM3625</name>
    <dbReference type="NCBI Taxonomy" id="1211777"/>
    <lineage>
        <taxon>Bacteria</taxon>
        <taxon>Pseudomonadati</taxon>
        <taxon>Pseudomonadota</taxon>
        <taxon>Alphaproteobacteria</taxon>
        <taxon>Hyphomicrobiales</taxon>
        <taxon>Rhizobiaceae</taxon>
        <taxon>Rhizobium/Agrobacterium group</taxon>
        <taxon>Rhizobium</taxon>
    </lineage>
</organism>
<dbReference type="Proteomes" id="UP000009319">
    <property type="component" value="Unassembled WGS sequence"/>
</dbReference>
<dbReference type="Gene3D" id="3.60.21.10">
    <property type="match status" value="1"/>
</dbReference>
<dbReference type="RefSeq" id="WP_007530930.1">
    <property type="nucleotide sequence ID" value="NZ_HF536772.1"/>
</dbReference>
<accession>K0PTW5</accession>
<comment type="caution">
    <text evidence="2">The sequence shown here is derived from an EMBL/GenBank/DDBJ whole genome shotgun (WGS) entry which is preliminary data.</text>
</comment>
<dbReference type="eggNOG" id="COG1409">
    <property type="taxonomic scope" value="Bacteria"/>
</dbReference>
<dbReference type="Pfam" id="PF00149">
    <property type="entry name" value="Metallophos"/>
    <property type="match status" value="1"/>
</dbReference>
<evidence type="ECO:0000313" key="3">
    <source>
        <dbReference type="Proteomes" id="UP000009319"/>
    </source>
</evidence>
<dbReference type="HOGENOM" id="CLU_039893_2_0_5"/>
<dbReference type="STRING" id="1211777.BN77_1960"/>
<name>K0PTW5_9HYPH</name>
<gene>
    <name evidence="2" type="ORF">BN77_1960</name>
</gene>
<dbReference type="SUPFAM" id="SSF56300">
    <property type="entry name" value="Metallo-dependent phosphatases"/>
    <property type="match status" value="1"/>
</dbReference>
<dbReference type="InterPro" id="IPR029052">
    <property type="entry name" value="Metallo-depent_PP-like"/>
</dbReference>
<dbReference type="PANTHER" id="PTHR16509">
    <property type="match status" value="1"/>
</dbReference>
<protein>
    <submittedName>
        <fullName evidence="2">Metallophosphoesterase</fullName>
    </submittedName>
</protein>
<reference evidence="2 3" key="1">
    <citation type="journal article" date="2013" name="Genome Announc.">
        <title>Draft Genome Sequence of Rhizobium mesoamericanum STM3625, a Nitrogen-Fixing Symbiont of Mimosa pudica Isolated in French Guiana (South America).</title>
        <authorList>
            <person name="Moulin L."/>
            <person name="Mornico D."/>
            <person name="Melkonian R."/>
            <person name="Klonowska A."/>
        </authorList>
    </citation>
    <scope>NUCLEOTIDE SEQUENCE [LARGE SCALE GENOMIC DNA]</scope>
    <source>
        <strain evidence="2 3">STM3625</strain>
    </source>
</reference>
<sequence length="284" mass="32148">MTSSSDLPILRFGVVADPQYAAREPHVGMDRHYAGSLAKLSEAIDVFNGEDLSFVITLGDIIDRDFESFDDILPIYDSLKHENFFLLGNHDFSVADDRLADVASRVGLVSPYYSFVRQDWRFIILDGNEVSTFAPAPGHPRRDTAARRLDELRAAGAINAQDWNAMPSEEQFAWLSNQLADADAAGERIIVMNHYPVYPPNEHDSWDRERMITLLTAHRHVAAYFSGHNHAGNFGTIRGCHFLNFQGMVDTETENAFAIVEIWNDRMQVRGFGREDSRTLSLRR</sequence>